<gene>
    <name evidence="5" type="ORF">BKA15_000242</name>
</gene>
<comment type="caution">
    <text evidence="5">The sequence shown here is derived from an EMBL/GenBank/DDBJ whole genome shotgun (WGS) entry which is preliminary data.</text>
</comment>
<dbReference type="EMBL" id="JACCBU010000001">
    <property type="protein sequence ID" value="NYE68913.1"/>
    <property type="molecule type" value="Genomic_DNA"/>
</dbReference>
<evidence type="ECO:0000256" key="3">
    <source>
        <dbReference type="ARBA" id="ARBA00023163"/>
    </source>
</evidence>
<feature type="domain" description="HTH gntR-type" evidence="4">
    <location>
        <begin position="7"/>
        <end position="75"/>
    </location>
</feature>
<keyword evidence="3" id="KW-0804">Transcription</keyword>
<sequence length="227" mass="24806">MARPEREPLARRAAAQLLDRVRAGEWELGRKLPGETTLAAELGVGRSTVREAIRDLAGRGVLQPRQGAGVFVTAVDVPEDWDAVLRRAGIRQVIEARIAIEAESAALAAERRTPADVRRLRRALAEREEADRATGNDGVAGLVDADLALHRAVVAAAHNVIMVELYDGFVPRLRQAMIELLRLHPRRRAVDDHPEHAALVAAVIDRDPDAAARLSRAHLDTLKETLA</sequence>
<dbReference type="SMART" id="SM00345">
    <property type="entry name" value="HTH_GNTR"/>
    <property type="match status" value="1"/>
</dbReference>
<proteinExistence type="predicted"/>
<dbReference type="Pfam" id="PF00392">
    <property type="entry name" value="GntR"/>
    <property type="match status" value="1"/>
</dbReference>
<dbReference type="SUPFAM" id="SSF46785">
    <property type="entry name" value="Winged helix' DNA-binding domain"/>
    <property type="match status" value="1"/>
</dbReference>
<evidence type="ECO:0000313" key="5">
    <source>
        <dbReference type="EMBL" id="NYE68913.1"/>
    </source>
</evidence>
<evidence type="ECO:0000313" key="6">
    <source>
        <dbReference type="Proteomes" id="UP000569914"/>
    </source>
</evidence>
<dbReference type="Gene3D" id="1.20.120.530">
    <property type="entry name" value="GntR ligand-binding domain-like"/>
    <property type="match status" value="1"/>
</dbReference>
<evidence type="ECO:0000256" key="2">
    <source>
        <dbReference type="ARBA" id="ARBA00023125"/>
    </source>
</evidence>
<protein>
    <submittedName>
        <fullName evidence="5">DNA-binding FadR family transcriptional regulator</fullName>
    </submittedName>
</protein>
<accession>A0A7Y9I285</accession>
<organism evidence="5 6">
    <name type="scientific">Microlunatus parietis</name>
    <dbReference type="NCBI Taxonomy" id="682979"/>
    <lineage>
        <taxon>Bacteria</taxon>
        <taxon>Bacillati</taxon>
        <taxon>Actinomycetota</taxon>
        <taxon>Actinomycetes</taxon>
        <taxon>Propionibacteriales</taxon>
        <taxon>Propionibacteriaceae</taxon>
        <taxon>Microlunatus</taxon>
    </lineage>
</organism>
<dbReference type="SMART" id="SM00895">
    <property type="entry name" value="FCD"/>
    <property type="match status" value="1"/>
</dbReference>
<keyword evidence="6" id="KW-1185">Reference proteome</keyword>
<keyword evidence="1" id="KW-0805">Transcription regulation</keyword>
<keyword evidence="2 5" id="KW-0238">DNA-binding</keyword>
<dbReference type="AlphaFoldDB" id="A0A7Y9I285"/>
<name>A0A7Y9I285_9ACTN</name>
<reference evidence="5 6" key="1">
    <citation type="submission" date="2020-07" db="EMBL/GenBank/DDBJ databases">
        <title>Sequencing the genomes of 1000 actinobacteria strains.</title>
        <authorList>
            <person name="Klenk H.-P."/>
        </authorList>
    </citation>
    <scope>NUCLEOTIDE SEQUENCE [LARGE SCALE GENOMIC DNA]</scope>
    <source>
        <strain evidence="5 6">DSM 22083</strain>
    </source>
</reference>
<dbReference type="InterPro" id="IPR036388">
    <property type="entry name" value="WH-like_DNA-bd_sf"/>
</dbReference>
<dbReference type="PRINTS" id="PR00035">
    <property type="entry name" value="HTHGNTR"/>
</dbReference>
<dbReference type="RefSeq" id="WP_179747779.1">
    <property type="nucleotide sequence ID" value="NZ_JACCBU010000001.1"/>
</dbReference>
<dbReference type="SUPFAM" id="SSF48008">
    <property type="entry name" value="GntR ligand-binding domain-like"/>
    <property type="match status" value="1"/>
</dbReference>
<dbReference type="GO" id="GO:0003677">
    <property type="term" value="F:DNA binding"/>
    <property type="evidence" value="ECO:0007669"/>
    <property type="project" value="UniProtKB-KW"/>
</dbReference>
<dbReference type="PANTHER" id="PTHR43537">
    <property type="entry name" value="TRANSCRIPTIONAL REGULATOR, GNTR FAMILY"/>
    <property type="match status" value="1"/>
</dbReference>
<dbReference type="PROSITE" id="PS50949">
    <property type="entry name" value="HTH_GNTR"/>
    <property type="match status" value="1"/>
</dbReference>
<evidence type="ECO:0000259" key="4">
    <source>
        <dbReference type="PROSITE" id="PS50949"/>
    </source>
</evidence>
<dbReference type="InterPro" id="IPR008920">
    <property type="entry name" value="TF_FadR/GntR_C"/>
</dbReference>
<dbReference type="InterPro" id="IPR036390">
    <property type="entry name" value="WH_DNA-bd_sf"/>
</dbReference>
<dbReference type="InterPro" id="IPR000524">
    <property type="entry name" value="Tscrpt_reg_HTH_GntR"/>
</dbReference>
<dbReference type="Proteomes" id="UP000569914">
    <property type="component" value="Unassembled WGS sequence"/>
</dbReference>
<dbReference type="Gene3D" id="1.10.10.10">
    <property type="entry name" value="Winged helix-like DNA-binding domain superfamily/Winged helix DNA-binding domain"/>
    <property type="match status" value="1"/>
</dbReference>
<dbReference type="GO" id="GO:0003700">
    <property type="term" value="F:DNA-binding transcription factor activity"/>
    <property type="evidence" value="ECO:0007669"/>
    <property type="project" value="InterPro"/>
</dbReference>
<dbReference type="InterPro" id="IPR011711">
    <property type="entry name" value="GntR_C"/>
</dbReference>
<dbReference type="PANTHER" id="PTHR43537:SF47">
    <property type="entry name" value="REGULATORY PROTEIN GNTR HTH"/>
    <property type="match status" value="1"/>
</dbReference>
<evidence type="ECO:0000256" key="1">
    <source>
        <dbReference type="ARBA" id="ARBA00023015"/>
    </source>
</evidence>
<dbReference type="CDD" id="cd07377">
    <property type="entry name" value="WHTH_GntR"/>
    <property type="match status" value="1"/>
</dbReference>
<dbReference type="Pfam" id="PF07729">
    <property type="entry name" value="FCD"/>
    <property type="match status" value="1"/>
</dbReference>